<dbReference type="GO" id="GO:0016811">
    <property type="term" value="F:hydrolase activity, acting on carbon-nitrogen (but not peptide) bonds, in linear amides"/>
    <property type="evidence" value="ECO:0007669"/>
    <property type="project" value="TreeGrafter"/>
</dbReference>
<sequence length="140" mass="15649">MRDIRIATAQFEARDGDKEYNFTRIEQLARRAVDAGAEIVSFHECCICGYSFLQELARDEIEALAEPVPDGPSTERLCDLAKQLSVGLLAGLIEQENGKLFNTYLAVSPEGYVAKFRKLHAFVSPHLSWGDEFCIFDLCG</sequence>
<dbReference type="Gene3D" id="3.60.110.10">
    <property type="entry name" value="Carbon-nitrogen hydrolase"/>
    <property type="match status" value="1"/>
</dbReference>
<dbReference type="PANTHER" id="PTHR43674">
    <property type="entry name" value="NITRILASE C965.09-RELATED"/>
    <property type="match status" value="1"/>
</dbReference>
<comment type="caution">
    <text evidence="3">The sequence shown here is derived from an EMBL/GenBank/DDBJ whole genome shotgun (WGS) entry which is preliminary data.</text>
</comment>
<evidence type="ECO:0000313" key="3">
    <source>
        <dbReference type="EMBL" id="GAH12156.1"/>
    </source>
</evidence>
<dbReference type="InterPro" id="IPR003010">
    <property type="entry name" value="C-N_Hydrolase"/>
</dbReference>
<name>X1CUI2_9ZZZZ</name>
<dbReference type="Pfam" id="PF00795">
    <property type="entry name" value="CN_hydrolase"/>
    <property type="match status" value="1"/>
</dbReference>
<organism evidence="3">
    <name type="scientific">marine sediment metagenome</name>
    <dbReference type="NCBI Taxonomy" id="412755"/>
    <lineage>
        <taxon>unclassified sequences</taxon>
        <taxon>metagenomes</taxon>
        <taxon>ecological metagenomes</taxon>
    </lineage>
</organism>
<dbReference type="SUPFAM" id="SSF56317">
    <property type="entry name" value="Carbon-nitrogen hydrolase"/>
    <property type="match status" value="1"/>
</dbReference>
<dbReference type="PANTHER" id="PTHR43674:SF2">
    <property type="entry name" value="BETA-UREIDOPROPIONASE"/>
    <property type="match status" value="1"/>
</dbReference>
<gene>
    <name evidence="3" type="ORF">S01H4_52371</name>
</gene>
<accession>X1CUI2</accession>
<proteinExistence type="predicted"/>
<evidence type="ECO:0000259" key="2">
    <source>
        <dbReference type="PROSITE" id="PS50263"/>
    </source>
</evidence>
<reference evidence="3" key="1">
    <citation type="journal article" date="2014" name="Front. Microbiol.">
        <title>High frequency of phylogenetically diverse reductive dehalogenase-homologous genes in deep subseafloor sedimentary metagenomes.</title>
        <authorList>
            <person name="Kawai M."/>
            <person name="Futagami T."/>
            <person name="Toyoda A."/>
            <person name="Takaki Y."/>
            <person name="Nishi S."/>
            <person name="Hori S."/>
            <person name="Arai W."/>
            <person name="Tsubouchi T."/>
            <person name="Morono Y."/>
            <person name="Uchiyama I."/>
            <person name="Ito T."/>
            <person name="Fujiyama A."/>
            <person name="Inagaki F."/>
            <person name="Takami H."/>
        </authorList>
    </citation>
    <scope>NUCLEOTIDE SEQUENCE</scope>
    <source>
        <strain evidence="3">Expedition CK06-06</strain>
    </source>
</reference>
<dbReference type="EMBL" id="BART01029914">
    <property type="protein sequence ID" value="GAH12156.1"/>
    <property type="molecule type" value="Genomic_DNA"/>
</dbReference>
<keyword evidence="1" id="KW-0378">Hydrolase</keyword>
<protein>
    <recommendedName>
        <fullName evidence="2">CN hydrolase domain-containing protein</fullName>
    </recommendedName>
</protein>
<feature type="domain" description="CN hydrolase" evidence="2">
    <location>
        <begin position="4"/>
        <end position="140"/>
    </location>
</feature>
<dbReference type="PROSITE" id="PS50263">
    <property type="entry name" value="CN_HYDROLASE"/>
    <property type="match status" value="1"/>
</dbReference>
<feature type="non-terminal residue" evidence="3">
    <location>
        <position position="140"/>
    </location>
</feature>
<evidence type="ECO:0000256" key="1">
    <source>
        <dbReference type="ARBA" id="ARBA00022801"/>
    </source>
</evidence>
<dbReference type="AlphaFoldDB" id="X1CUI2"/>
<dbReference type="InterPro" id="IPR050345">
    <property type="entry name" value="Aliph_Amidase/BUP"/>
</dbReference>
<dbReference type="InterPro" id="IPR036526">
    <property type="entry name" value="C-N_Hydrolase_sf"/>
</dbReference>